<dbReference type="RefSeq" id="WP_339576016.1">
    <property type="nucleotide sequence ID" value="NZ_JBBIAA010000028.1"/>
</dbReference>
<evidence type="ECO:0008006" key="3">
    <source>
        <dbReference type="Google" id="ProtNLM"/>
    </source>
</evidence>
<accession>A0ABU8RNK0</accession>
<keyword evidence="2" id="KW-1185">Reference proteome</keyword>
<comment type="caution">
    <text evidence="1">The sequence shown here is derived from an EMBL/GenBank/DDBJ whole genome shotgun (WGS) entry which is preliminary data.</text>
</comment>
<evidence type="ECO:0000313" key="2">
    <source>
        <dbReference type="Proteomes" id="UP001387100"/>
    </source>
</evidence>
<evidence type="ECO:0000313" key="1">
    <source>
        <dbReference type="EMBL" id="MEJ5946634.1"/>
    </source>
</evidence>
<gene>
    <name evidence="1" type="ORF">WDZ17_15150</name>
</gene>
<organism evidence="1 2">
    <name type="scientific">Pseudokineococcus basanitobsidens</name>
    <dbReference type="NCBI Taxonomy" id="1926649"/>
    <lineage>
        <taxon>Bacteria</taxon>
        <taxon>Bacillati</taxon>
        <taxon>Actinomycetota</taxon>
        <taxon>Actinomycetes</taxon>
        <taxon>Kineosporiales</taxon>
        <taxon>Kineosporiaceae</taxon>
        <taxon>Pseudokineococcus</taxon>
    </lineage>
</organism>
<proteinExistence type="predicted"/>
<dbReference type="Proteomes" id="UP001387100">
    <property type="component" value="Unassembled WGS sequence"/>
</dbReference>
<protein>
    <recommendedName>
        <fullName evidence="3">Asp23/Gls24 family envelope stress response protein</fullName>
    </recommendedName>
</protein>
<dbReference type="EMBL" id="JBBIAA010000028">
    <property type="protein sequence ID" value="MEJ5946634.1"/>
    <property type="molecule type" value="Genomic_DNA"/>
</dbReference>
<name>A0ABU8RNK0_9ACTN</name>
<reference evidence="1 2" key="1">
    <citation type="journal article" date="2017" name="Int. J. Syst. Evol. Microbiol.">
        <title>Pseudokineococcus basanitobsidens sp. nov., isolated from volcanic rock.</title>
        <authorList>
            <person name="Lee D.W."/>
            <person name="Park M.Y."/>
            <person name="Kim J.J."/>
            <person name="Kim B.S."/>
        </authorList>
    </citation>
    <scope>NUCLEOTIDE SEQUENCE [LARGE SCALE GENOMIC DNA]</scope>
    <source>
        <strain evidence="1 2">DSM 103726</strain>
    </source>
</reference>
<sequence>MTSTTAEAPDPAELVRDAVLAAPGVVRLHAGALGEVGTYLPGRRVTGVRVTDAQVEVHVVAALGTPVAHTSAAVMTAVAGVPASAGLAGRPVHVVVEDVADPAEAASDEPPALPAGG</sequence>